<feature type="region of interest" description="Disordered" evidence="1">
    <location>
        <begin position="750"/>
        <end position="769"/>
    </location>
</feature>
<dbReference type="EMBL" id="HBGE01020707">
    <property type="protein sequence ID" value="CAD9111148.1"/>
    <property type="molecule type" value="Transcribed_RNA"/>
</dbReference>
<keyword evidence="2" id="KW-0472">Membrane</keyword>
<accession>A0A7S1LR21</accession>
<evidence type="ECO:0000313" key="3">
    <source>
        <dbReference type="EMBL" id="CAD9111148.1"/>
    </source>
</evidence>
<feature type="transmembrane region" description="Helical" evidence="2">
    <location>
        <begin position="70"/>
        <end position="97"/>
    </location>
</feature>
<evidence type="ECO:0000256" key="1">
    <source>
        <dbReference type="SAM" id="MobiDB-lite"/>
    </source>
</evidence>
<name>A0A7S1LR21_ALECA</name>
<feature type="compositionally biased region" description="Basic and acidic residues" evidence="1">
    <location>
        <begin position="759"/>
        <end position="769"/>
    </location>
</feature>
<protein>
    <submittedName>
        <fullName evidence="3">Uncharacterized protein</fullName>
    </submittedName>
</protein>
<proteinExistence type="predicted"/>
<gene>
    <name evidence="3" type="ORF">ACAT0790_LOCUS12486</name>
</gene>
<organism evidence="3">
    <name type="scientific">Alexandrium catenella</name>
    <name type="common">Red tide dinoflagellate</name>
    <name type="synonym">Gonyaulax catenella</name>
    <dbReference type="NCBI Taxonomy" id="2925"/>
    <lineage>
        <taxon>Eukaryota</taxon>
        <taxon>Sar</taxon>
        <taxon>Alveolata</taxon>
        <taxon>Dinophyceae</taxon>
        <taxon>Gonyaulacales</taxon>
        <taxon>Pyrocystaceae</taxon>
        <taxon>Alexandrium</taxon>
    </lineage>
</organism>
<keyword evidence="2" id="KW-1133">Transmembrane helix</keyword>
<feature type="transmembrane region" description="Helical" evidence="2">
    <location>
        <begin position="176"/>
        <end position="195"/>
    </location>
</feature>
<keyword evidence="2" id="KW-0812">Transmembrane</keyword>
<feature type="transmembrane region" description="Helical" evidence="2">
    <location>
        <begin position="415"/>
        <end position="435"/>
    </location>
</feature>
<evidence type="ECO:0000256" key="2">
    <source>
        <dbReference type="SAM" id="Phobius"/>
    </source>
</evidence>
<dbReference type="AlphaFoldDB" id="A0A7S1LR21"/>
<feature type="transmembrane region" description="Helical" evidence="2">
    <location>
        <begin position="245"/>
        <end position="264"/>
    </location>
</feature>
<feature type="transmembrane region" description="Helical" evidence="2">
    <location>
        <begin position="29"/>
        <end position="49"/>
    </location>
</feature>
<sequence>MRAVVCRGGKGWASGFSQLKEWAPIENCGILFCWLVALTAVTFTLIHVLPCCRRPGKKCGSKRPPASPGFLCGHAAGGFLVRLTTVVFILMLFVILVPALQLLPFALRGNREVIEERCQEYVAKITTRQAVSRCTDMHNYHFWYENMTFSGNVTAEVPTPEEAAHPWQEYQVLKSSVSLLVKVLGLLLVMSLCLMPIIGNAAFLMVLQCAGPILLLGFSSAFTQYSIFGPMSGSRMLFWSYDHDAWVAFVKASLIAAMVMLPFYEEIRCVLHIYYCRCLKQNFFYRGKNPYFCDVLKNPYCPFILLTGTSSDFQPPGDEDTISELSFTALHAGSEETGYVPQPTWRTLGKCTALTGAGCLDAISLSMSQALSMRFWLEVLNLSWGDYILFEYTPLRFFDAIAKRAGKRAGYVNRFLHRLPCSLANLLVLACFYMAWDRAHMPDPAETHCKQARNWLLCGLVSLAVLMALGFFSYTPGLSLFALNSVVRQFQQATQFYFVGKVPPRMLYVTDGGVRDCTAITQLLRRRSRRILLVLAAADPRDELGVLKTALEVAREERLASFFDPKDPRRDLQATFELFKEQKDDHYFHLGICYCWDQAGDVNNSEEIGDLYIVKNRLPPEFEEQAVAPLLTEEEITDGPGGFRGRDEECADRDLTASELGPFGCCDCCHTRGMNCGPKFPHGGFTGYLYLTPQWFNSLARLGFSMSAGVVTAIMQTDNGRDLSNFPPLPRYTPLSQQASPGFLACCQAPAGASDSEEEYSRSSDESVG</sequence>
<reference evidence="3" key="1">
    <citation type="submission" date="2021-01" db="EMBL/GenBank/DDBJ databases">
        <authorList>
            <person name="Corre E."/>
            <person name="Pelletier E."/>
            <person name="Niang G."/>
            <person name="Scheremetjew M."/>
            <person name="Finn R."/>
            <person name="Kale V."/>
            <person name="Holt S."/>
            <person name="Cochrane G."/>
            <person name="Meng A."/>
            <person name="Brown T."/>
            <person name="Cohen L."/>
        </authorList>
    </citation>
    <scope>NUCLEOTIDE SEQUENCE</scope>
    <source>
        <strain evidence="3">OF101</strain>
    </source>
</reference>